<dbReference type="CDD" id="cd07185">
    <property type="entry name" value="OmpA_C-like"/>
    <property type="match status" value="1"/>
</dbReference>
<feature type="domain" description="OmpA-like" evidence="6">
    <location>
        <begin position="179"/>
        <end position="295"/>
    </location>
</feature>
<feature type="chain" id="PRO_5003638742" evidence="5">
    <location>
        <begin position="25"/>
        <end position="295"/>
    </location>
</feature>
<dbReference type="Proteomes" id="UP000004374">
    <property type="component" value="Unassembled WGS sequence"/>
</dbReference>
<comment type="subcellular location">
    <subcellularLocation>
        <location evidence="1">Cell outer membrane</location>
    </subcellularLocation>
</comment>
<organism evidence="7 8">
    <name type="scientific">Rheinheimera nanhaiensis E407-8</name>
    <dbReference type="NCBI Taxonomy" id="562729"/>
    <lineage>
        <taxon>Bacteria</taxon>
        <taxon>Pseudomonadati</taxon>
        <taxon>Pseudomonadota</taxon>
        <taxon>Gammaproteobacteria</taxon>
        <taxon>Chromatiales</taxon>
        <taxon>Chromatiaceae</taxon>
        <taxon>Rheinheimera</taxon>
    </lineage>
</organism>
<dbReference type="AlphaFoldDB" id="I1DZ60"/>
<reference evidence="7 8" key="1">
    <citation type="journal article" date="2012" name="J. Bacteriol.">
        <title>Genome Sequence of the Protease-Producing Bacterium Rheinheimera nanhaiensis E407-8T, Isolated from Deep-Sea Sediment of the South China Sea.</title>
        <authorList>
            <person name="Zhang X.-Y."/>
            <person name="Zhang Y.-J."/>
            <person name="Qin Q.-L."/>
            <person name="Xie B.-B."/>
            <person name="Chen X.-L."/>
            <person name="Zhou B.-C."/>
            <person name="Zhang Y.-Z."/>
        </authorList>
    </citation>
    <scope>NUCLEOTIDE SEQUENCE [LARGE SCALE GENOMIC DNA]</scope>
    <source>
        <strain evidence="7 8">E407-8</strain>
    </source>
</reference>
<evidence type="ECO:0000259" key="6">
    <source>
        <dbReference type="PROSITE" id="PS51123"/>
    </source>
</evidence>
<dbReference type="InterPro" id="IPR036737">
    <property type="entry name" value="OmpA-like_sf"/>
</dbReference>
<dbReference type="PANTHER" id="PTHR30329:SF21">
    <property type="entry name" value="LIPOPROTEIN YIAD-RELATED"/>
    <property type="match status" value="1"/>
</dbReference>
<dbReference type="PROSITE" id="PS51123">
    <property type="entry name" value="OMPA_2"/>
    <property type="match status" value="1"/>
</dbReference>
<keyword evidence="8" id="KW-1185">Reference proteome</keyword>
<dbReference type="PRINTS" id="PR01021">
    <property type="entry name" value="OMPADOMAIN"/>
</dbReference>
<gene>
    <name evidence="7" type="primary">motY</name>
    <name evidence="7" type="ORF">RNAN_2340</name>
</gene>
<dbReference type="EMBL" id="BAFK01000012">
    <property type="protein sequence ID" value="GAB59338.1"/>
    <property type="molecule type" value="Genomic_DNA"/>
</dbReference>
<dbReference type="STRING" id="562729.RNAN_2340"/>
<dbReference type="PRINTS" id="PR01023">
    <property type="entry name" value="NAFLGMOTY"/>
</dbReference>
<proteinExistence type="predicted"/>
<evidence type="ECO:0000256" key="5">
    <source>
        <dbReference type="SAM" id="SignalP"/>
    </source>
</evidence>
<evidence type="ECO:0000256" key="3">
    <source>
        <dbReference type="ARBA" id="ARBA00023237"/>
    </source>
</evidence>
<dbReference type="GO" id="GO:0009279">
    <property type="term" value="C:cell outer membrane"/>
    <property type="evidence" value="ECO:0007669"/>
    <property type="project" value="UniProtKB-SubCell"/>
</dbReference>
<dbReference type="InterPro" id="IPR006664">
    <property type="entry name" value="OMP_bac"/>
</dbReference>
<evidence type="ECO:0000313" key="7">
    <source>
        <dbReference type="EMBL" id="GAB59338.1"/>
    </source>
</evidence>
<sequence length="295" mass="33368">MVKSLTLSLLLAAGSLWISPGAVAQPQLRQYSAAIEQSVWQLSKSTPLECQLQHEIPQFGAAVFRSVASKGLNLDFELQMLRLPDHYALAEVISMPPSWRPGVPAKAVANMQLLKQFNGELPKKAAWTLLTELEQGFSPTFYFSDWYSPYDKVVASMNPVQFPAQYQQFMQCVSRLLPYGFDDIAFTVLSYESGGDELTRESQRRLAQIAEYLKYDQDIDFVEIQGYTDSYGGRWINEQLSVKRAEKVKSFFIAAGLSEDKVQVEGFGERRHVAPNDTALERKLNRRVVLQLTKP</sequence>
<dbReference type="Gene3D" id="3.30.1330.60">
    <property type="entry name" value="OmpA-like domain"/>
    <property type="match status" value="1"/>
</dbReference>
<dbReference type="SUPFAM" id="SSF103088">
    <property type="entry name" value="OmpA-like"/>
    <property type="match status" value="1"/>
</dbReference>
<name>I1DZ60_9GAMM</name>
<dbReference type="InterPro" id="IPR041544">
    <property type="entry name" value="MotY_N"/>
</dbReference>
<dbReference type="PANTHER" id="PTHR30329">
    <property type="entry name" value="STATOR ELEMENT OF FLAGELLAR MOTOR COMPLEX"/>
    <property type="match status" value="1"/>
</dbReference>
<dbReference type="InterPro" id="IPR006665">
    <property type="entry name" value="OmpA-like"/>
</dbReference>
<keyword evidence="7" id="KW-0969">Cilium</keyword>
<keyword evidence="7" id="KW-0282">Flagellum</keyword>
<evidence type="ECO:0000256" key="4">
    <source>
        <dbReference type="PROSITE-ProRule" id="PRU00473"/>
    </source>
</evidence>
<comment type="caution">
    <text evidence="7">The sequence shown here is derived from an EMBL/GenBank/DDBJ whole genome shotgun (WGS) entry which is preliminary data.</text>
</comment>
<keyword evidence="2 4" id="KW-0472">Membrane</keyword>
<feature type="signal peptide" evidence="5">
    <location>
        <begin position="1"/>
        <end position="24"/>
    </location>
</feature>
<dbReference type="RefSeq" id="WP_008221852.1">
    <property type="nucleotide sequence ID" value="NZ_BAFK01000012.1"/>
</dbReference>
<evidence type="ECO:0000256" key="2">
    <source>
        <dbReference type="ARBA" id="ARBA00023136"/>
    </source>
</evidence>
<accession>I1DZ60</accession>
<evidence type="ECO:0000256" key="1">
    <source>
        <dbReference type="ARBA" id="ARBA00004442"/>
    </source>
</evidence>
<keyword evidence="5" id="KW-0732">Signal</keyword>
<keyword evidence="3" id="KW-0998">Cell outer membrane</keyword>
<dbReference type="Pfam" id="PF00691">
    <property type="entry name" value="OmpA"/>
    <property type="match status" value="1"/>
</dbReference>
<dbReference type="InterPro" id="IPR050330">
    <property type="entry name" value="Bact_OuterMem_StrucFunc"/>
</dbReference>
<dbReference type="Pfam" id="PF18393">
    <property type="entry name" value="MotY_N"/>
    <property type="match status" value="1"/>
</dbReference>
<dbReference type="Gene3D" id="2.60.40.2540">
    <property type="match status" value="1"/>
</dbReference>
<evidence type="ECO:0000313" key="8">
    <source>
        <dbReference type="Proteomes" id="UP000004374"/>
    </source>
</evidence>
<protein>
    <submittedName>
        <fullName evidence="7">Sodium-type flagellar protein motY</fullName>
    </submittedName>
</protein>
<keyword evidence="7" id="KW-0966">Cell projection</keyword>